<keyword evidence="4 6" id="KW-0238">DNA-binding</keyword>
<dbReference type="GO" id="GO:0030261">
    <property type="term" value="P:chromosome condensation"/>
    <property type="evidence" value="ECO:0007669"/>
    <property type="project" value="UniProtKB-KW"/>
</dbReference>
<dbReference type="RefSeq" id="WP_129303373.1">
    <property type="nucleotide sequence ID" value="NZ_CAYEUZ010000002.1"/>
</dbReference>
<organism evidence="6 7">
    <name type="scientific">Ligilactobacillus murinus</name>
    <dbReference type="NCBI Taxonomy" id="1622"/>
    <lineage>
        <taxon>Bacteria</taxon>
        <taxon>Bacillati</taxon>
        <taxon>Bacillota</taxon>
        <taxon>Bacilli</taxon>
        <taxon>Lactobacillales</taxon>
        <taxon>Lactobacillaceae</taxon>
        <taxon>Ligilactobacillus</taxon>
    </lineage>
</organism>
<comment type="similarity">
    <text evidence="1 5">Belongs to the bacterial histone-like protein family.</text>
</comment>
<dbReference type="PANTHER" id="PTHR33175:SF3">
    <property type="entry name" value="DNA-BINDING PROTEIN HU-BETA"/>
    <property type="match status" value="1"/>
</dbReference>
<evidence type="ECO:0000256" key="5">
    <source>
        <dbReference type="RuleBase" id="RU003939"/>
    </source>
</evidence>
<dbReference type="Pfam" id="PF00216">
    <property type="entry name" value="Bac_DNA_binding"/>
    <property type="match status" value="1"/>
</dbReference>
<dbReference type="InterPro" id="IPR020816">
    <property type="entry name" value="Histone-like_DNA-bd_CS"/>
</dbReference>
<evidence type="ECO:0000256" key="3">
    <source>
        <dbReference type="ARBA" id="ARBA00023067"/>
    </source>
</evidence>
<dbReference type="AlphaFoldDB" id="A0A4Q2A419"/>
<evidence type="ECO:0000313" key="7">
    <source>
        <dbReference type="Proteomes" id="UP000289316"/>
    </source>
</evidence>
<keyword evidence="3" id="KW-0226">DNA condensation</keyword>
<dbReference type="InterPro" id="IPR010992">
    <property type="entry name" value="IHF-like_DNA-bd_dom_sf"/>
</dbReference>
<dbReference type="GO" id="GO:0030527">
    <property type="term" value="F:structural constituent of chromatin"/>
    <property type="evidence" value="ECO:0007669"/>
    <property type="project" value="InterPro"/>
</dbReference>
<dbReference type="Proteomes" id="UP000289316">
    <property type="component" value="Unassembled WGS sequence"/>
</dbReference>
<evidence type="ECO:0000313" key="6">
    <source>
        <dbReference type="EMBL" id="RXV63982.1"/>
    </source>
</evidence>
<name>A0A4Q2A419_9LACO</name>
<dbReference type="OrthoDB" id="9799835at2"/>
<dbReference type="EMBL" id="QZFR01000125">
    <property type="protein sequence ID" value="RXV63982.1"/>
    <property type="molecule type" value="Genomic_DNA"/>
</dbReference>
<gene>
    <name evidence="6" type="ORF">D6C19_10960</name>
</gene>
<evidence type="ECO:0000256" key="2">
    <source>
        <dbReference type="ARBA" id="ARBA00021922"/>
    </source>
</evidence>
<sequence length="90" mass="9863">MNKKEIVKIVAERIGFSQKDTALVIDEFLVAIEDGLAAGEKVQLVGFGSFSVRSRAKRKGRNPRTGEEIILPATLVPAFKPGLQLKEAIR</sequence>
<dbReference type="PRINTS" id="PR01727">
    <property type="entry name" value="DNABINDINGHU"/>
</dbReference>
<dbReference type="CDD" id="cd13831">
    <property type="entry name" value="HU"/>
    <property type="match status" value="1"/>
</dbReference>
<evidence type="ECO:0000256" key="4">
    <source>
        <dbReference type="ARBA" id="ARBA00023125"/>
    </source>
</evidence>
<dbReference type="SUPFAM" id="SSF47729">
    <property type="entry name" value="IHF-like DNA-binding proteins"/>
    <property type="match status" value="1"/>
</dbReference>
<evidence type="ECO:0000256" key="1">
    <source>
        <dbReference type="ARBA" id="ARBA00010529"/>
    </source>
</evidence>
<comment type="caution">
    <text evidence="6">The sequence shown here is derived from an EMBL/GenBank/DDBJ whole genome shotgun (WGS) entry which is preliminary data.</text>
</comment>
<dbReference type="GO" id="GO:0003677">
    <property type="term" value="F:DNA binding"/>
    <property type="evidence" value="ECO:0007669"/>
    <property type="project" value="UniProtKB-KW"/>
</dbReference>
<protein>
    <recommendedName>
        <fullName evidence="2">DNA-binding protein HU</fullName>
    </recommendedName>
</protein>
<dbReference type="PANTHER" id="PTHR33175">
    <property type="entry name" value="DNA-BINDING PROTEIN HU"/>
    <property type="match status" value="1"/>
</dbReference>
<reference evidence="6 7" key="1">
    <citation type="submission" date="2018-09" db="EMBL/GenBank/DDBJ databases">
        <title>Murine metabolic-syndrome-specific gut microbial biobank.</title>
        <authorList>
            <person name="Liu C."/>
        </authorList>
    </citation>
    <scope>NUCLEOTIDE SEQUENCE [LARGE SCALE GENOMIC DNA]</scope>
    <source>
        <strain evidence="6 7">C-30</strain>
    </source>
</reference>
<accession>A0A4Q2A419</accession>
<dbReference type="GO" id="GO:0005829">
    <property type="term" value="C:cytosol"/>
    <property type="evidence" value="ECO:0007669"/>
    <property type="project" value="TreeGrafter"/>
</dbReference>
<proteinExistence type="inferred from homology"/>
<dbReference type="PROSITE" id="PS00045">
    <property type="entry name" value="HISTONE_LIKE"/>
    <property type="match status" value="1"/>
</dbReference>
<dbReference type="SMART" id="SM00411">
    <property type="entry name" value="BHL"/>
    <property type="match status" value="1"/>
</dbReference>
<dbReference type="Gene3D" id="4.10.520.10">
    <property type="entry name" value="IHF-like DNA-binding proteins"/>
    <property type="match status" value="1"/>
</dbReference>
<dbReference type="InterPro" id="IPR000119">
    <property type="entry name" value="Hist_DNA-bd"/>
</dbReference>